<accession>A0A8M1RKF2</accession>
<dbReference type="PANTHER" id="PTHR33104">
    <property type="entry name" value="SI:DKEY-29D5.2"/>
    <property type="match status" value="1"/>
</dbReference>
<feature type="compositionally biased region" description="Acidic residues" evidence="1">
    <location>
        <begin position="761"/>
        <end position="792"/>
    </location>
</feature>
<dbReference type="GeneID" id="100001643"/>
<protein>
    <submittedName>
        <fullName evidence="4">Uncharacterized protein si:ch73-7i4.2</fullName>
    </submittedName>
</protein>
<dbReference type="RefSeq" id="XP_002663431.2">
    <property type="nucleotide sequence ID" value="XM_002663385.7"/>
</dbReference>
<dbReference type="InterPro" id="IPR040564">
    <property type="entry name" value="CxC3-like"/>
</dbReference>
<name>A0A8M1RKF2_DANRE</name>
<evidence type="ECO:0000313" key="3">
    <source>
        <dbReference type="Proteomes" id="UP000000437"/>
    </source>
</evidence>
<feature type="region of interest" description="Disordered" evidence="1">
    <location>
        <begin position="758"/>
        <end position="799"/>
    </location>
</feature>
<dbReference type="InterPro" id="IPR040521">
    <property type="entry name" value="KDZ"/>
</dbReference>
<dbReference type="OrthoDB" id="8872203at2759"/>
<evidence type="ECO:0000259" key="2">
    <source>
        <dbReference type="Pfam" id="PF18804"/>
    </source>
</evidence>
<gene>
    <name evidence="4 5" type="primary">si:ch73-7i4.2</name>
</gene>
<dbReference type="Pfam" id="PF18758">
    <property type="entry name" value="KDZ"/>
    <property type="match status" value="1"/>
</dbReference>
<dbReference type="ZFIN" id="ZDB-GENE-060810-137">
    <property type="gene designation" value="si:ch73-7i4.2"/>
</dbReference>
<dbReference type="RefSeq" id="XP_073768875.1">
    <property type="nucleotide sequence ID" value="XM_073912774.1"/>
</dbReference>
<dbReference type="CDD" id="cd19757">
    <property type="entry name" value="Bbox1"/>
    <property type="match status" value="1"/>
</dbReference>
<feature type="domain" description="CxC3 like cysteine cluster" evidence="2">
    <location>
        <begin position="136"/>
        <end position="236"/>
    </location>
</feature>
<evidence type="ECO:0000313" key="5">
    <source>
        <dbReference type="ZFIN" id="ZDB-GENE-060810-137"/>
    </source>
</evidence>
<evidence type="ECO:0000256" key="1">
    <source>
        <dbReference type="SAM" id="MobiDB-lite"/>
    </source>
</evidence>
<organism evidence="3 4">
    <name type="scientific">Danio rerio</name>
    <name type="common">Zebrafish</name>
    <name type="synonym">Brachydanio rerio</name>
    <dbReference type="NCBI Taxonomy" id="7955"/>
    <lineage>
        <taxon>Eukaryota</taxon>
        <taxon>Metazoa</taxon>
        <taxon>Chordata</taxon>
        <taxon>Craniata</taxon>
        <taxon>Vertebrata</taxon>
        <taxon>Euteleostomi</taxon>
        <taxon>Actinopterygii</taxon>
        <taxon>Neopterygii</taxon>
        <taxon>Teleostei</taxon>
        <taxon>Ostariophysi</taxon>
        <taxon>Cypriniformes</taxon>
        <taxon>Danionidae</taxon>
        <taxon>Danioninae</taxon>
        <taxon>Danio</taxon>
    </lineage>
</organism>
<sequence>MQRLENLLQESETITLEDPPEDTILQSPLSIWGQRKKEVQQCWQEARPQNLANLLSAERIPTMTCSHCHVREAIIRCRECLPSEWFCECCDTLIHKHHILHSRQTTISGFFKYIPPTEFVKLRDSNYIICEQDCLLPTALPQIICSCNNADVAVSVGRSIILVCINGRYNLHTPLLTCKHCNEQWTPGVIDFERSGYWPATMQAQTLFHQDLFNSFEAMKTAAPGMSVKAFTALLDQRTKQFGRTGKVNTDAFQRSFLQYVYCNSEQNQLLGKEPFLCPACSPEMVAVSVDGNRKLYRFQKTNQSQEPGFFEGVFLAQDSMVSNFVEEVRGAVKSTPGKAMCGESHWTAARETSKQANKLDEEGVEIAVCRHGFLLKGLNMYRGEIFAYPMYLQKEFKDAKFLAMDVTCRYVPYLEKVSEALSHLQPLQKMRHCLSVMHAKAHNTKCEILWNARNQEGAGTTLGEEVEQVNSFLSRCALTTKYMTKSVRTDMLTVHAIGWNQRKENGLHIALSSRFKKTVQKTLTATENLKMMQNQFHCSDDTVKKWVMDVKQWASSGNATASPVGAHGLQLSIETLFVSICQKKHYLYRQNDRNKRRQKITQKIAQEKKRLVAEIQRYNQQPNADPVDTNLVVQQLSNKAEEIMIWPWQEQNTDGVSIITKKKLFDQVMLVSRLTEERQILVKEMIQHCQYLKDSIAKVQSLMATVSVWTQTGSYPNGFTEDGSKGLMCLLKKRLQDLRLKQQTVACTYKGILDPTSSLVEEEEGEMEEEMDWQNDLSSEDEDEDEDEDDAAVGTLVT</sequence>
<dbReference type="FunCoup" id="A0A8M1RKF2">
    <property type="interactions" value="2"/>
</dbReference>
<dbReference type="Pfam" id="PF18804">
    <property type="entry name" value="CxC3"/>
    <property type="match status" value="1"/>
</dbReference>
<dbReference type="AGR" id="ZFIN:ZDB-GENE-060810-137"/>
<evidence type="ECO:0000313" key="4">
    <source>
        <dbReference type="RefSeq" id="XP_002663431.2"/>
    </source>
</evidence>
<reference evidence="4" key="1">
    <citation type="submission" date="2025-08" db="UniProtKB">
        <authorList>
            <consortium name="RefSeq"/>
        </authorList>
    </citation>
    <scope>IDENTIFICATION</scope>
    <source>
        <strain evidence="4">Tuebingen</strain>
        <tissue evidence="4">Fibroblasts and whole tissue</tissue>
    </source>
</reference>
<keyword evidence="3" id="KW-1185">Reference proteome</keyword>
<proteinExistence type="predicted"/>
<dbReference type="Proteomes" id="UP000000437">
    <property type="component" value="Chromosome 9"/>
</dbReference>
<dbReference type="AlphaFoldDB" id="A0A8M1RKF2"/>
<dbReference type="PANTHER" id="PTHR33104:SF2">
    <property type="entry name" value="CXC3 LIKE CYSTEINE CLUSTER DOMAIN-CONTAINING PROTEIN"/>
    <property type="match status" value="1"/>
</dbReference>